<feature type="compositionally biased region" description="Polar residues" evidence="1">
    <location>
        <begin position="336"/>
        <end position="349"/>
    </location>
</feature>
<feature type="compositionally biased region" description="Polar residues" evidence="1">
    <location>
        <begin position="1037"/>
        <end position="1050"/>
    </location>
</feature>
<proteinExistence type="predicted"/>
<feature type="region of interest" description="Disordered" evidence="1">
    <location>
        <begin position="157"/>
        <end position="186"/>
    </location>
</feature>
<feature type="region of interest" description="Disordered" evidence="1">
    <location>
        <begin position="1037"/>
        <end position="1079"/>
    </location>
</feature>
<feature type="compositionally biased region" description="Low complexity" evidence="1">
    <location>
        <begin position="734"/>
        <end position="743"/>
    </location>
</feature>
<gene>
    <name evidence="2" type="ORF">N8I77_006236</name>
</gene>
<reference evidence="2" key="1">
    <citation type="submission" date="2023-06" db="EMBL/GenBank/DDBJ databases">
        <authorList>
            <person name="Noh H."/>
        </authorList>
    </citation>
    <scope>NUCLEOTIDE SEQUENCE</scope>
    <source>
        <strain evidence="2">DUCC20226</strain>
    </source>
</reference>
<dbReference type="AlphaFoldDB" id="A0AAD9SG66"/>
<feature type="compositionally biased region" description="Pro residues" evidence="1">
    <location>
        <begin position="40"/>
        <end position="53"/>
    </location>
</feature>
<feature type="compositionally biased region" description="Polar residues" evidence="1">
    <location>
        <begin position="56"/>
        <end position="71"/>
    </location>
</feature>
<protein>
    <submittedName>
        <fullName evidence="2">Uncharacterized protein</fullName>
    </submittedName>
</protein>
<evidence type="ECO:0000256" key="1">
    <source>
        <dbReference type="SAM" id="MobiDB-lite"/>
    </source>
</evidence>
<dbReference type="Proteomes" id="UP001265746">
    <property type="component" value="Unassembled WGS sequence"/>
</dbReference>
<evidence type="ECO:0000313" key="2">
    <source>
        <dbReference type="EMBL" id="KAK2607572.1"/>
    </source>
</evidence>
<comment type="caution">
    <text evidence="2">The sequence shown here is derived from an EMBL/GenBank/DDBJ whole genome shotgun (WGS) entry which is preliminary data.</text>
</comment>
<name>A0AAD9SG66_PHOAM</name>
<feature type="region of interest" description="Disordered" evidence="1">
    <location>
        <begin position="336"/>
        <end position="405"/>
    </location>
</feature>
<feature type="compositionally biased region" description="Basic and acidic residues" evidence="1">
    <location>
        <begin position="744"/>
        <end position="757"/>
    </location>
</feature>
<feature type="region of interest" description="Disordered" evidence="1">
    <location>
        <begin position="36"/>
        <end position="77"/>
    </location>
</feature>
<accession>A0AAD9SG66</accession>
<sequence length="1116" mass="122012">MYKVSLFDQPTVWSAMAILCCCSQFRSRKRIQNEGYADLPVPPPPAKLPPPVLHPSATSPGSTLARSSLTNPLPGAATDASVHLGELVVEESDDDDDEDPVQDSRNRSTSTLLAVKSRIRRHLSQDSLQRQSETEEQIAHRAEVKRLMRKRIQEELQSEADNIPSRSSTPQRHVPGPATLPGNGPRDTIEFTVDENHKSRELAPITADHVMETDEEDGHIHGSTFHDASSLASWRLSLSADKLADLFTPDKSLTLFRPLANTPATCSTADLREGASLVRPRSKSSPLGVRDSNTKVRLHSRQVSLDSTLCSRLPASKSLVREESPVGLWLRTQGMQFRSSTASRPQSEIGTEEHSSLHTANRRIKTEDSLAGTPTKPSLLPQADTHQHVTIPGSPSDYRSSTDTTRRPLITSVPVIHRDSKSAHESSGQSQPERAIYCAMSTGASWAIPGPEFNRSSLILPAANEIHRFSHGSSPSPPYRKGISGLKLPSFKWVGMASRSQDACGQDMSMNPCSEGSTTHFATVDSCRATIEAGSETSSFLRREAELQTVEERFRNSHLRKGSLNPVESKFREIFDHDGDPGPNNRISLLSKLHFNVPKRAKVAIFETLDGSISGQALAGMHASPPSELHNKTSMQASLDKEHLQVPVIVHRKSTAKAIGIGQTPVTIHGRSRRLRGFSSSKDGDDAAELWKRAVRAESESRSPRGSTSPNVPAICLSPAISDHGKVPKAPQTSGAGSLSSSRSDVHSPRCKVHPDLSGEAAVREALRRSTTILEHWVHRIESQEREAQEQGKNCASVPFSRYKEMKMPPASWAKFPSYNREERNASAGGDDNIKSKDFAVRNISASGNIIWATDKMGDHPPSQKGIARTFSDKFSQTFKSRLSKLIPGRSRTPSRDRSIRGERRSSIQMAGDLEYPELEILSTAGGYRELRALEAEIHEMKGIVDTKTQSTQNDFAAPPLRPSLAEKMATAMQQHHGCSDPDLSQASDAASCVAEKASIVQNRSPETPALQVQYPETTRAKESTGSTVERYATPLSHLSSAGNETSRSGTPDIINKMLPSADSPRSVNSAKSLTRRASVRAVPNVEASILDPHIWQKRDDPRRRSVLMLSGRGSG</sequence>
<keyword evidence="3" id="KW-1185">Reference proteome</keyword>
<organism evidence="2 3">
    <name type="scientific">Phomopsis amygdali</name>
    <name type="common">Fusicoccum amygdali</name>
    <dbReference type="NCBI Taxonomy" id="1214568"/>
    <lineage>
        <taxon>Eukaryota</taxon>
        <taxon>Fungi</taxon>
        <taxon>Dikarya</taxon>
        <taxon>Ascomycota</taxon>
        <taxon>Pezizomycotina</taxon>
        <taxon>Sordariomycetes</taxon>
        <taxon>Sordariomycetidae</taxon>
        <taxon>Diaporthales</taxon>
        <taxon>Diaporthaceae</taxon>
        <taxon>Diaporthe</taxon>
    </lineage>
</organism>
<evidence type="ECO:0000313" key="3">
    <source>
        <dbReference type="Proteomes" id="UP001265746"/>
    </source>
</evidence>
<feature type="compositionally biased region" description="Acidic residues" evidence="1">
    <location>
        <begin position="90"/>
        <end position="101"/>
    </location>
</feature>
<feature type="region of interest" description="Disordered" evidence="1">
    <location>
        <begin position="90"/>
        <end position="142"/>
    </location>
</feature>
<feature type="region of interest" description="Disordered" evidence="1">
    <location>
        <begin position="696"/>
        <end position="757"/>
    </location>
</feature>
<feature type="compositionally biased region" description="Polar residues" evidence="1">
    <location>
        <begin position="1064"/>
        <end position="1073"/>
    </location>
</feature>
<dbReference type="EMBL" id="JAUJFL010000003">
    <property type="protein sequence ID" value="KAK2607572.1"/>
    <property type="molecule type" value="Genomic_DNA"/>
</dbReference>